<dbReference type="PIRSF" id="PIRSF000505">
    <property type="entry name" value="EPSPS"/>
    <property type="match status" value="1"/>
</dbReference>
<dbReference type="UniPathway" id="UPA00053">
    <property type="reaction ID" value="UER00089"/>
</dbReference>
<dbReference type="RefSeq" id="WP_153401865.1">
    <property type="nucleotide sequence ID" value="NZ_ML762425.1"/>
</dbReference>
<dbReference type="EMBL" id="WEID01000017">
    <property type="protein sequence ID" value="KAB8138477.1"/>
    <property type="molecule type" value="Genomic_DNA"/>
</dbReference>
<dbReference type="Proteomes" id="UP000480246">
    <property type="component" value="Unassembled WGS sequence"/>
</dbReference>
<dbReference type="InterPro" id="IPR006264">
    <property type="entry name" value="EPSP_synthase"/>
</dbReference>
<dbReference type="OrthoDB" id="9809920at2"/>
<feature type="domain" description="Enolpyruvate transferase" evidence="10">
    <location>
        <begin position="11"/>
        <end position="424"/>
    </location>
</feature>
<keyword evidence="4 9" id="KW-0963">Cytoplasm</keyword>
<keyword evidence="7 9" id="KW-0057">Aromatic amino acid biosynthesis</keyword>
<dbReference type="GO" id="GO:0009073">
    <property type="term" value="P:aromatic amino acid family biosynthetic process"/>
    <property type="evidence" value="ECO:0007669"/>
    <property type="project" value="UniProtKB-KW"/>
</dbReference>
<evidence type="ECO:0000256" key="8">
    <source>
        <dbReference type="ARBA" id="ARBA00044633"/>
    </source>
</evidence>
<evidence type="ECO:0000259" key="10">
    <source>
        <dbReference type="Pfam" id="PF00275"/>
    </source>
</evidence>
<dbReference type="InterPro" id="IPR036968">
    <property type="entry name" value="Enolpyruvate_Tfrase_sf"/>
</dbReference>
<dbReference type="Pfam" id="PF00275">
    <property type="entry name" value="EPSP_synthase"/>
    <property type="match status" value="1"/>
</dbReference>
<feature type="binding site" evidence="9">
    <location>
        <position position="23"/>
    </location>
    <ligand>
        <name>phosphoenolpyruvate</name>
        <dbReference type="ChEBI" id="CHEBI:58702"/>
    </ligand>
</feature>
<evidence type="ECO:0000256" key="9">
    <source>
        <dbReference type="HAMAP-Rule" id="MF_00210"/>
    </source>
</evidence>
<dbReference type="GO" id="GO:0003866">
    <property type="term" value="F:3-phosphoshikimate 1-carboxyvinyltransferase activity"/>
    <property type="evidence" value="ECO:0007669"/>
    <property type="project" value="UniProtKB-UniRule"/>
</dbReference>
<sequence>MSIKSVSFNRKTLNGSISVPGDKSISHRAVMFGSLAKGKTTITNFLAGEDCLSTIAAFEAMGVKITRNNQTVVVESAGASELSEPLEPINLGNSGTTARLLMGILSALPYHFTLYGDASLTKRPMDRITNPLREMGAKIDGRENGRFLPIAIRGGKLNPVHYHTPMKSAQVKSGVLLAGLLTDGKTVVEEDTKTRDHTENMLKAFGADLSVEGNSVTVNGNQPLTACDIEVPGDISSAAFFLVAAAITPNSEVKIENVGLNQTRTGIIDVLKLMGVDITVEEKRTIGGEPIGDIIVKSSKPAAATISGDIIPRIIDEIPVIALLATQAEGTTIIKDAEELKFKETDRIESVVNTLQALGAEIEATNDGMIIQGNAKLKGAETNSYGDHRIGMMIAIASLLTEETIELHDDKCIAVSYPNFFEDLDELLQ</sequence>
<dbReference type="Gene3D" id="3.65.10.10">
    <property type="entry name" value="Enolpyruvate transferase domain"/>
    <property type="match status" value="2"/>
</dbReference>
<dbReference type="EC" id="2.5.1.19" evidence="9"/>
<feature type="binding site" evidence="9">
    <location>
        <position position="123"/>
    </location>
    <ligand>
        <name>phosphoenolpyruvate</name>
        <dbReference type="ChEBI" id="CHEBI:58702"/>
    </ligand>
</feature>
<feature type="binding site" evidence="9">
    <location>
        <position position="168"/>
    </location>
    <ligand>
        <name>3-phosphoshikimate</name>
        <dbReference type="ChEBI" id="CHEBI:145989"/>
    </ligand>
</feature>
<evidence type="ECO:0000256" key="2">
    <source>
        <dbReference type="ARBA" id="ARBA00004811"/>
    </source>
</evidence>
<dbReference type="SUPFAM" id="SSF55205">
    <property type="entry name" value="EPT/RTPC-like"/>
    <property type="match status" value="1"/>
</dbReference>
<dbReference type="HAMAP" id="MF_00210">
    <property type="entry name" value="EPSP_synth"/>
    <property type="match status" value="1"/>
</dbReference>
<dbReference type="InterPro" id="IPR023193">
    <property type="entry name" value="EPSP_synthase_CS"/>
</dbReference>
<dbReference type="CDD" id="cd01556">
    <property type="entry name" value="EPSP_synthase"/>
    <property type="match status" value="1"/>
</dbReference>
<dbReference type="InterPro" id="IPR001986">
    <property type="entry name" value="Enolpyruvate_Tfrase_dom"/>
</dbReference>
<feature type="active site" description="Proton acceptor" evidence="9">
    <location>
        <position position="316"/>
    </location>
</feature>
<dbReference type="PROSITE" id="PS00885">
    <property type="entry name" value="EPSP_SYNTHASE_2"/>
    <property type="match status" value="1"/>
</dbReference>
<dbReference type="GO" id="GO:0005737">
    <property type="term" value="C:cytoplasm"/>
    <property type="evidence" value="ECO:0007669"/>
    <property type="project" value="UniProtKB-SubCell"/>
</dbReference>
<feature type="binding site" evidence="9">
    <location>
        <position position="23"/>
    </location>
    <ligand>
        <name>3-phosphoshikimate</name>
        <dbReference type="ChEBI" id="CHEBI:145989"/>
    </ligand>
</feature>
<dbReference type="FunFam" id="3.65.10.10:FF:000005">
    <property type="entry name" value="3-phosphoshikimate 1-carboxyvinyltransferase"/>
    <property type="match status" value="1"/>
</dbReference>
<feature type="binding site" evidence="9">
    <location>
        <position position="28"/>
    </location>
    <ligand>
        <name>3-phosphoshikimate</name>
        <dbReference type="ChEBI" id="CHEBI:145989"/>
    </ligand>
</feature>
<organism evidence="11 12">
    <name type="scientific">Gracilibacillus oryzae</name>
    <dbReference type="NCBI Taxonomy" id="1672701"/>
    <lineage>
        <taxon>Bacteria</taxon>
        <taxon>Bacillati</taxon>
        <taxon>Bacillota</taxon>
        <taxon>Bacilli</taxon>
        <taxon>Bacillales</taxon>
        <taxon>Bacillaceae</taxon>
        <taxon>Gracilibacillus</taxon>
    </lineage>
</organism>
<evidence type="ECO:0000256" key="7">
    <source>
        <dbReference type="ARBA" id="ARBA00023141"/>
    </source>
</evidence>
<accession>A0A7C8GW20</accession>
<comment type="catalytic activity">
    <reaction evidence="8">
        <text>3-phosphoshikimate + phosphoenolpyruvate = 5-O-(1-carboxyvinyl)-3-phosphoshikimate + phosphate</text>
        <dbReference type="Rhea" id="RHEA:21256"/>
        <dbReference type="ChEBI" id="CHEBI:43474"/>
        <dbReference type="ChEBI" id="CHEBI:57701"/>
        <dbReference type="ChEBI" id="CHEBI:58702"/>
        <dbReference type="ChEBI" id="CHEBI:145989"/>
        <dbReference type="EC" id="2.5.1.19"/>
    </reaction>
    <physiologicalReaction direction="left-to-right" evidence="8">
        <dbReference type="Rhea" id="RHEA:21257"/>
    </physiologicalReaction>
</comment>
<dbReference type="PANTHER" id="PTHR21090">
    <property type="entry name" value="AROM/DEHYDROQUINATE SYNTHASE"/>
    <property type="match status" value="1"/>
</dbReference>
<keyword evidence="5 9" id="KW-0028">Amino-acid biosynthesis</keyword>
<feature type="binding site" evidence="9">
    <location>
        <position position="389"/>
    </location>
    <ligand>
        <name>phosphoenolpyruvate</name>
        <dbReference type="ChEBI" id="CHEBI:58702"/>
    </ligand>
</feature>
<dbReference type="InterPro" id="IPR013792">
    <property type="entry name" value="RNA3'P_cycl/enolpyr_Trfase_a/b"/>
</dbReference>
<feature type="binding site" evidence="9">
    <location>
        <position position="316"/>
    </location>
    <ligand>
        <name>3-phosphoshikimate</name>
        <dbReference type="ChEBI" id="CHEBI:145989"/>
    </ligand>
</feature>
<keyword evidence="12" id="KW-1185">Reference proteome</keyword>
<evidence type="ECO:0000313" key="12">
    <source>
        <dbReference type="Proteomes" id="UP000480246"/>
    </source>
</evidence>
<evidence type="ECO:0000256" key="6">
    <source>
        <dbReference type="ARBA" id="ARBA00022679"/>
    </source>
</evidence>
<dbReference type="AlphaFoldDB" id="A0A7C8GW20"/>
<name>A0A7C8GW20_9BACI</name>
<evidence type="ECO:0000256" key="4">
    <source>
        <dbReference type="ARBA" id="ARBA00022490"/>
    </source>
</evidence>
<keyword evidence="6 9" id="KW-0808">Transferase</keyword>
<feature type="binding site" evidence="9">
    <location>
        <position position="170"/>
    </location>
    <ligand>
        <name>phosphoenolpyruvate</name>
        <dbReference type="ChEBI" id="CHEBI:58702"/>
    </ligand>
</feature>
<gene>
    <name evidence="9 11" type="primary">aroA</name>
    <name evidence="11" type="ORF">F9U64_04830</name>
</gene>
<dbReference type="GO" id="GO:0009423">
    <property type="term" value="P:chorismate biosynthetic process"/>
    <property type="evidence" value="ECO:0007669"/>
    <property type="project" value="UniProtKB-UniRule"/>
</dbReference>
<evidence type="ECO:0000256" key="3">
    <source>
        <dbReference type="ARBA" id="ARBA00009948"/>
    </source>
</evidence>
<comment type="function">
    <text evidence="1 9">Catalyzes the transfer of the enolpyruvyl moiety of phosphoenolpyruvate (PEP) to the 5-hydroxyl of shikimate-3-phosphate (S3P) to produce enolpyruvyl shikimate-3-phosphate and inorganic phosphate.</text>
</comment>
<protein>
    <recommendedName>
        <fullName evidence="9">3-phosphoshikimate 1-carboxyvinyltransferase</fullName>
        <ecNumber evidence="9">2.5.1.19</ecNumber>
    </recommendedName>
    <alternativeName>
        <fullName evidence="9">5-enolpyruvylshikimate-3-phosphate synthase</fullName>
        <shortName evidence="9">EPSP synthase</shortName>
        <shortName evidence="9">EPSPS</shortName>
    </alternativeName>
</protein>
<evidence type="ECO:0000256" key="1">
    <source>
        <dbReference type="ARBA" id="ARBA00002174"/>
    </source>
</evidence>
<dbReference type="GO" id="GO:0008652">
    <property type="term" value="P:amino acid biosynthetic process"/>
    <property type="evidence" value="ECO:0007669"/>
    <property type="project" value="UniProtKB-KW"/>
</dbReference>
<comment type="subunit">
    <text evidence="9">Monomer.</text>
</comment>
<dbReference type="PANTHER" id="PTHR21090:SF5">
    <property type="entry name" value="PENTAFUNCTIONAL AROM POLYPEPTIDE"/>
    <property type="match status" value="1"/>
</dbReference>
<dbReference type="NCBIfam" id="TIGR01356">
    <property type="entry name" value="aroA"/>
    <property type="match status" value="1"/>
</dbReference>
<proteinExistence type="inferred from homology"/>
<dbReference type="FunFam" id="3.65.10.10:FF:000006">
    <property type="entry name" value="3-phosphoshikimate 1-carboxyvinyltransferase"/>
    <property type="match status" value="1"/>
</dbReference>
<evidence type="ECO:0000313" key="11">
    <source>
        <dbReference type="EMBL" id="KAB8138477.1"/>
    </source>
</evidence>
<reference evidence="11 12" key="1">
    <citation type="submission" date="2019-10" db="EMBL/GenBank/DDBJ databases">
        <title>Gracilibacillus sp. nov. isolated from rice seeds.</title>
        <authorList>
            <person name="He S."/>
        </authorList>
    </citation>
    <scope>NUCLEOTIDE SEQUENCE [LARGE SCALE GENOMIC DNA]</scope>
    <source>
        <strain evidence="11 12">TD8</strain>
    </source>
</reference>
<feature type="binding site" evidence="9">
    <location>
        <position position="170"/>
    </location>
    <ligand>
        <name>3-phosphoshikimate</name>
        <dbReference type="ChEBI" id="CHEBI:145989"/>
    </ligand>
</feature>
<comment type="similarity">
    <text evidence="3 9">Belongs to the EPSP synthase family.</text>
</comment>
<comment type="caution">
    <text evidence="11">The sequence shown here is derived from an EMBL/GenBank/DDBJ whole genome shotgun (WGS) entry which is preliminary data.</text>
</comment>
<dbReference type="PROSITE" id="PS00104">
    <property type="entry name" value="EPSP_SYNTHASE_1"/>
    <property type="match status" value="1"/>
</dbReference>
<comment type="pathway">
    <text evidence="2 9">Metabolic intermediate biosynthesis; chorismate biosynthesis; chorismate from D-erythrose 4-phosphate and phosphoenolpyruvate: step 6/7.</text>
</comment>
<feature type="binding site" evidence="9">
    <location>
        <position position="347"/>
    </location>
    <ligand>
        <name>phosphoenolpyruvate</name>
        <dbReference type="ChEBI" id="CHEBI:58702"/>
    </ligand>
</feature>
<comment type="subcellular location">
    <subcellularLocation>
        <location evidence="9">Cytoplasm</location>
    </subcellularLocation>
</comment>
<feature type="binding site" evidence="9">
    <location>
        <position position="24"/>
    </location>
    <ligand>
        <name>3-phosphoshikimate</name>
        <dbReference type="ChEBI" id="CHEBI:145989"/>
    </ligand>
</feature>
<feature type="binding site" evidence="9">
    <location>
        <position position="95"/>
    </location>
    <ligand>
        <name>phosphoenolpyruvate</name>
        <dbReference type="ChEBI" id="CHEBI:58702"/>
    </ligand>
</feature>
<comment type="caution">
    <text evidence="9">Lacks conserved residue(s) required for the propagation of feature annotation.</text>
</comment>
<feature type="binding site" evidence="9">
    <location>
        <position position="343"/>
    </location>
    <ligand>
        <name>3-phosphoshikimate</name>
        <dbReference type="ChEBI" id="CHEBI:145989"/>
    </ligand>
</feature>
<evidence type="ECO:0000256" key="5">
    <source>
        <dbReference type="ARBA" id="ARBA00022605"/>
    </source>
</evidence>